<keyword evidence="6" id="KW-0808">Transferase</keyword>
<dbReference type="GO" id="GO:0005524">
    <property type="term" value="F:ATP binding"/>
    <property type="evidence" value="ECO:0007669"/>
    <property type="project" value="UniProtKB-KW"/>
</dbReference>
<feature type="binding site" evidence="16">
    <location>
        <position position="24"/>
    </location>
    <ligand>
        <name>Zn(2+)</name>
        <dbReference type="ChEBI" id="CHEBI:29105"/>
        <label>1</label>
    </ligand>
</feature>
<accession>A0A166ER29</accession>
<keyword evidence="13" id="KW-0694">RNA-binding</keyword>
<keyword evidence="5" id="KW-0820">tRNA-binding</keyword>
<evidence type="ECO:0000256" key="16">
    <source>
        <dbReference type="PIRSR" id="PIRSR004976-50"/>
    </source>
</evidence>
<keyword evidence="14" id="KW-0408">Iron</keyword>
<dbReference type="Proteomes" id="UP000077275">
    <property type="component" value="Unassembled WGS sequence"/>
</dbReference>
<dbReference type="InterPro" id="IPR014729">
    <property type="entry name" value="Rossmann-like_a/b/a_fold"/>
</dbReference>
<dbReference type="Gene3D" id="3.40.50.620">
    <property type="entry name" value="HUPs"/>
    <property type="match status" value="1"/>
</dbReference>
<evidence type="ECO:0000256" key="13">
    <source>
        <dbReference type="ARBA" id="ARBA00022884"/>
    </source>
</evidence>
<evidence type="ECO:0000256" key="15">
    <source>
        <dbReference type="ARBA" id="ARBA00023014"/>
    </source>
</evidence>
<evidence type="ECO:0000256" key="5">
    <source>
        <dbReference type="ARBA" id="ARBA00022555"/>
    </source>
</evidence>
<feature type="domain" description="2-thiouridine synthetase TtuA-like N-terminal LIM" evidence="20">
    <location>
        <begin position="3"/>
        <end position="29"/>
    </location>
</feature>
<dbReference type="STRING" id="47311.MBCUT_04700"/>
<keyword evidence="22" id="KW-1185">Reference proteome</keyword>
<dbReference type="InterPro" id="IPR011063">
    <property type="entry name" value="TilS/TtcA_N"/>
</dbReference>
<dbReference type="RefSeq" id="WP_067258434.1">
    <property type="nucleotide sequence ID" value="NZ_LWMW01000084.1"/>
</dbReference>
<dbReference type="Pfam" id="PF16503">
    <property type="entry name" value="zn-ribbon_14"/>
    <property type="match status" value="1"/>
</dbReference>
<comment type="cofactor">
    <cofactor evidence="2">
        <name>[4Fe-4S] cluster</name>
        <dbReference type="ChEBI" id="CHEBI:49883"/>
    </cofactor>
</comment>
<evidence type="ECO:0000259" key="19">
    <source>
        <dbReference type="Pfam" id="PF16503"/>
    </source>
</evidence>
<dbReference type="InterPro" id="IPR035107">
    <property type="entry name" value="tRNA_thiolation_TtcA_Ctu1"/>
</dbReference>
<evidence type="ECO:0000256" key="10">
    <source>
        <dbReference type="ARBA" id="ARBA00022833"/>
    </source>
</evidence>
<dbReference type="InterPro" id="IPR054306">
    <property type="entry name" value="TtuA-like_LIM_N"/>
</dbReference>
<evidence type="ECO:0000313" key="22">
    <source>
        <dbReference type="Proteomes" id="UP000077275"/>
    </source>
</evidence>
<feature type="binding site" evidence="17">
    <location>
        <position position="61"/>
    </location>
    <ligand>
        <name>ATP</name>
        <dbReference type="ChEBI" id="CHEBI:30616"/>
    </ligand>
</feature>
<dbReference type="SUPFAM" id="SSF52402">
    <property type="entry name" value="Adenine nucleotide alpha hydrolases-like"/>
    <property type="match status" value="1"/>
</dbReference>
<dbReference type="AlphaFoldDB" id="A0A166ER29"/>
<name>A0A166ER29_9EURY</name>
<protein>
    <submittedName>
        <fullName evidence="21">tRNA 2-thiocytidine biosynthesis protein TtcA</fullName>
    </submittedName>
</protein>
<dbReference type="InterPro" id="IPR000541">
    <property type="entry name" value="Ncs6/Tuc1/Ctu1"/>
</dbReference>
<dbReference type="GO" id="GO:0002143">
    <property type="term" value="P:tRNA wobble position uridine thiolation"/>
    <property type="evidence" value="ECO:0007669"/>
    <property type="project" value="TreeGrafter"/>
</dbReference>
<keyword evidence="3" id="KW-0004">4Fe-4S</keyword>
<feature type="binding site" evidence="16">
    <location>
        <position position="298"/>
    </location>
    <ligand>
        <name>Zn(2+)</name>
        <dbReference type="ChEBI" id="CHEBI:29105"/>
        <label>2</label>
    </ligand>
</feature>
<dbReference type="InterPro" id="IPR056369">
    <property type="entry name" value="CTU1-like_ATP-bd"/>
</dbReference>
<evidence type="ECO:0000256" key="7">
    <source>
        <dbReference type="ARBA" id="ARBA00022694"/>
    </source>
</evidence>
<keyword evidence="8 16" id="KW-0479">Metal-binding</keyword>
<evidence type="ECO:0000259" key="20">
    <source>
        <dbReference type="Pfam" id="PF22082"/>
    </source>
</evidence>
<dbReference type="Pfam" id="PF01171">
    <property type="entry name" value="ATP_bind_3"/>
    <property type="match status" value="1"/>
</dbReference>
<evidence type="ECO:0000256" key="17">
    <source>
        <dbReference type="PIRSR" id="PIRSR004976-51"/>
    </source>
</evidence>
<feature type="binding site" evidence="16">
    <location>
        <position position="4"/>
    </location>
    <ligand>
        <name>Zn(2+)</name>
        <dbReference type="ChEBI" id="CHEBI:29105"/>
        <label>1</label>
    </ligand>
</feature>
<feature type="domain" description="tRNA(Ile)-lysidine/2-thiocytidine synthase N-terminal" evidence="18">
    <location>
        <begin position="51"/>
        <end position="194"/>
    </location>
</feature>
<feature type="binding site" evidence="17">
    <location>
        <position position="85"/>
    </location>
    <ligand>
        <name>ATP</name>
        <dbReference type="ChEBI" id="CHEBI:30616"/>
    </ligand>
</feature>
<evidence type="ECO:0000256" key="3">
    <source>
        <dbReference type="ARBA" id="ARBA00022485"/>
    </source>
</evidence>
<evidence type="ECO:0000256" key="6">
    <source>
        <dbReference type="ARBA" id="ARBA00022679"/>
    </source>
</evidence>
<feature type="binding site" evidence="16">
    <location>
        <position position="27"/>
    </location>
    <ligand>
        <name>Zn(2+)</name>
        <dbReference type="ChEBI" id="CHEBI:29105"/>
        <label>1</label>
    </ligand>
</feature>
<feature type="binding site" evidence="16">
    <location>
        <position position="295"/>
    </location>
    <ligand>
        <name>Zn(2+)</name>
        <dbReference type="ChEBI" id="CHEBI:29105"/>
        <label>2</label>
    </ligand>
</feature>
<dbReference type="GO" id="GO:0002144">
    <property type="term" value="C:cytosolic tRNA wobble base thiouridylase complex"/>
    <property type="evidence" value="ECO:0007669"/>
    <property type="project" value="TreeGrafter"/>
</dbReference>
<dbReference type="EMBL" id="LWMW01000084">
    <property type="protein sequence ID" value="KZX16919.1"/>
    <property type="molecule type" value="Genomic_DNA"/>
</dbReference>
<keyword evidence="4" id="KW-0963">Cytoplasm</keyword>
<evidence type="ECO:0000256" key="9">
    <source>
        <dbReference type="ARBA" id="ARBA00022741"/>
    </source>
</evidence>
<dbReference type="PANTHER" id="PTHR11807:SF12">
    <property type="entry name" value="CYTOPLASMIC TRNA 2-THIOLATION PROTEIN 1"/>
    <property type="match status" value="1"/>
</dbReference>
<feature type="binding site" evidence="17">
    <location>
        <position position="168"/>
    </location>
    <ligand>
        <name>ATP</name>
        <dbReference type="ChEBI" id="CHEBI:30616"/>
    </ligand>
</feature>
<dbReference type="GO" id="GO:0046872">
    <property type="term" value="F:metal ion binding"/>
    <property type="evidence" value="ECO:0007669"/>
    <property type="project" value="UniProtKB-KW"/>
</dbReference>
<reference evidence="21 22" key="1">
    <citation type="submission" date="2016-04" db="EMBL/GenBank/DDBJ databases">
        <title>Genome sequence of Methanobrevibacter cuticularis DSM 11139.</title>
        <authorList>
            <person name="Poehlein A."/>
            <person name="Seedorf H."/>
            <person name="Daniel R."/>
        </authorList>
    </citation>
    <scope>NUCLEOTIDE SEQUENCE [LARGE SCALE GENOMIC DNA]</scope>
    <source>
        <strain evidence="21 22">DSM 11139</strain>
    </source>
</reference>
<keyword evidence="9 17" id="KW-0547">Nucleotide-binding</keyword>
<dbReference type="GO" id="GO:0000049">
    <property type="term" value="F:tRNA binding"/>
    <property type="evidence" value="ECO:0007669"/>
    <property type="project" value="UniProtKB-KW"/>
</dbReference>
<evidence type="ECO:0000256" key="2">
    <source>
        <dbReference type="ARBA" id="ARBA00001966"/>
    </source>
</evidence>
<evidence type="ECO:0000256" key="8">
    <source>
        <dbReference type="ARBA" id="ARBA00022723"/>
    </source>
</evidence>
<feature type="binding site" evidence="16">
    <location>
        <position position="7"/>
    </location>
    <ligand>
        <name>Zn(2+)</name>
        <dbReference type="ChEBI" id="CHEBI:29105"/>
        <label>1</label>
    </ligand>
</feature>
<evidence type="ECO:0000256" key="1">
    <source>
        <dbReference type="ARBA" id="ARBA00001946"/>
    </source>
</evidence>
<dbReference type="GO" id="GO:0016740">
    <property type="term" value="F:transferase activity"/>
    <property type="evidence" value="ECO:0007669"/>
    <property type="project" value="UniProtKB-KW"/>
</dbReference>
<dbReference type="NCBIfam" id="TIGR00269">
    <property type="entry name" value="TIGR00269 family protein"/>
    <property type="match status" value="1"/>
</dbReference>
<dbReference type="PIRSF" id="PIRSF004976">
    <property type="entry name" value="ATPase_YdaO"/>
    <property type="match status" value="1"/>
</dbReference>
<keyword evidence="12" id="KW-0460">Magnesium</keyword>
<feature type="binding site" evidence="17">
    <location>
        <begin position="55"/>
        <end position="57"/>
    </location>
    <ligand>
        <name>ATP</name>
        <dbReference type="ChEBI" id="CHEBI:30616"/>
    </ligand>
</feature>
<proteinExistence type="predicted"/>
<dbReference type="FunFam" id="3.40.50.620:FF:000174">
    <property type="entry name" value="ATPase, PP-loop superfamily"/>
    <property type="match status" value="1"/>
</dbReference>
<feature type="binding site" evidence="17">
    <location>
        <position position="163"/>
    </location>
    <ligand>
        <name>ATP</name>
        <dbReference type="ChEBI" id="CHEBI:30616"/>
    </ligand>
</feature>
<dbReference type="OrthoDB" id="33422at2157"/>
<organism evidence="21 22">
    <name type="scientific">Methanobrevibacter cuticularis</name>
    <dbReference type="NCBI Taxonomy" id="47311"/>
    <lineage>
        <taxon>Archaea</taxon>
        <taxon>Methanobacteriati</taxon>
        <taxon>Methanobacteriota</taxon>
        <taxon>Methanomada group</taxon>
        <taxon>Methanobacteria</taxon>
        <taxon>Methanobacteriales</taxon>
        <taxon>Methanobacteriaceae</taxon>
        <taxon>Methanobrevibacter</taxon>
    </lineage>
</organism>
<feature type="domain" description="Cytoplasmic tRNA 2-thiolation protein 1 C-terminal" evidence="19">
    <location>
        <begin position="282"/>
        <end position="304"/>
    </location>
</feature>
<keyword evidence="11 17" id="KW-0067">ATP-binding</keyword>
<sequence length="305" mass="34454">MENCTKCGNPKVIIKRKQSGQSLCKECFIENIQKKTIKTIKKENLIEKGDKVMVALSGGKDSVAVLDILHTLYERRIIDLCAVTIDEGIANYREEGVEIAKNHAKRLGIEHKVVSFQDSFGITLDEIMKNPNHRGSCTYCGVFRRWIINRAARDFGASKIATGHNLDDETQAILMNYLEGNIDNLTKIGAKTESKSKLFTPKIKPLREIPEKEVGLYSLVRDLEIHFAGCPYSQTSFRGEISEIIKNLSKDHPTIMYSTLRGFDKIKSAIKNQHSNEFEFDRCQKCGEPSSNELCRACTFLEELG</sequence>
<evidence type="ECO:0000313" key="21">
    <source>
        <dbReference type="EMBL" id="KZX16919.1"/>
    </source>
</evidence>
<dbReference type="PATRIC" id="fig|47311.3.peg.544"/>
<dbReference type="GO" id="GO:0051539">
    <property type="term" value="F:4 iron, 4 sulfur cluster binding"/>
    <property type="evidence" value="ECO:0007669"/>
    <property type="project" value="UniProtKB-KW"/>
</dbReference>
<comment type="caution">
    <text evidence="21">The sequence shown here is derived from an EMBL/GenBank/DDBJ whole genome shotgun (WGS) entry which is preliminary data.</text>
</comment>
<evidence type="ECO:0000259" key="18">
    <source>
        <dbReference type="Pfam" id="PF01171"/>
    </source>
</evidence>
<comment type="cofactor">
    <cofactor evidence="1">
        <name>Mg(2+)</name>
        <dbReference type="ChEBI" id="CHEBI:18420"/>
    </cofactor>
</comment>
<keyword evidence="10 16" id="KW-0862">Zinc</keyword>
<keyword evidence="15" id="KW-0411">Iron-sulfur</keyword>
<evidence type="ECO:0000256" key="4">
    <source>
        <dbReference type="ARBA" id="ARBA00022490"/>
    </source>
</evidence>
<dbReference type="PANTHER" id="PTHR11807">
    <property type="entry name" value="ATPASES OF THE PP SUPERFAMILY-RELATED"/>
    <property type="match status" value="1"/>
</dbReference>
<keyword evidence="7" id="KW-0819">tRNA processing</keyword>
<evidence type="ECO:0000256" key="11">
    <source>
        <dbReference type="ARBA" id="ARBA00022840"/>
    </source>
</evidence>
<feature type="binding site" evidence="16">
    <location>
        <position position="283"/>
    </location>
    <ligand>
        <name>Zn(2+)</name>
        <dbReference type="ChEBI" id="CHEBI:29105"/>
        <label>2</label>
    </ligand>
</feature>
<feature type="binding site" evidence="16">
    <location>
        <position position="286"/>
    </location>
    <ligand>
        <name>Zn(2+)</name>
        <dbReference type="ChEBI" id="CHEBI:29105"/>
        <label>2</label>
    </ligand>
</feature>
<dbReference type="Pfam" id="PF22082">
    <property type="entry name" value="TtuA_LIM_N"/>
    <property type="match status" value="1"/>
</dbReference>
<dbReference type="InterPro" id="IPR032442">
    <property type="entry name" value="CTU1_C"/>
</dbReference>
<gene>
    <name evidence="21" type="primary">ttcA_2</name>
    <name evidence="21" type="ORF">MBCUT_04700</name>
</gene>
<evidence type="ECO:0000256" key="14">
    <source>
        <dbReference type="ARBA" id="ARBA00023004"/>
    </source>
</evidence>
<evidence type="ECO:0000256" key="12">
    <source>
        <dbReference type="ARBA" id="ARBA00022842"/>
    </source>
</evidence>
<dbReference type="CDD" id="cd01713">
    <property type="entry name" value="CTU1-like"/>
    <property type="match status" value="1"/>
</dbReference>